<organism evidence="1 2">
    <name type="scientific">Halomonas cupida</name>
    <dbReference type="NCBI Taxonomy" id="44933"/>
    <lineage>
        <taxon>Bacteria</taxon>
        <taxon>Pseudomonadati</taxon>
        <taxon>Pseudomonadota</taxon>
        <taxon>Gammaproteobacteria</taxon>
        <taxon>Oceanospirillales</taxon>
        <taxon>Halomonadaceae</taxon>
        <taxon>Halomonas</taxon>
    </lineage>
</organism>
<evidence type="ECO:0000313" key="2">
    <source>
        <dbReference type="Proteomes" id="UP000184123"/>
    </source>
</evidence>
<reference evidence="1 2" key="1">
    <citation type="submission" date="2016-11" db="EMBL/GenBank/DDBJ databases">
        <authorList>
            <person name="Jaros S."/>
            <person name="Januszkiewicz K."/>
            <person name="Wedrychowicz H."/>
        </authorList>
    </citation>
    <scope>NUCLEOTIDE SEQUENCE [LARGE SCALE GENOMIC DNA]</scope>
    <source>
        <strain evidence="1 2">DSM 4740</strain>
    </source>
</reference>
<sequence>MAINSLTLIDLIVVRTTLAQMRGSAGVVRSRIGLMADGGTSLCRH</sequence>
<evidence type="ECO:0000313" key="1">
    <source>
        <dbReference type="EMBL" id="SHM75584.1"/>
    </source>
</evidence>
<name>A0A1M7LC26_9GAMM</name>
<dbReference type="EMBL" id="FRCA01000012">
    <property type="protein sequence ID" value="SHM75584.1"/>
    <property type="molecule type" value="Genomic_DNA"/>
</dbReference>
<dbReference type="AlphaFoldDB" id="A0A1M7LC26"/>
<dbReference type="Proteomes" id="UP000184123">
    <property type="component" value="Unassembled WGS sequence"/>
</dbReference>
<accession>A0A1M7LC26</accession>
<gene>
    <name evidence="1" type="ORF">SAMN05660971_03793</name>
</gene>
<proteinExistence type="predicted"/>
<protein>
    <submittedName>
        <fullName evidence="1">Uncharacterized protein</fullName>
    </submittedName>
</protein>